<dbReference type="EMBL" id="JAEMWZ010000605">
    <property type="protein sequence ID" value="KAG7110195.1"/>
    <property type="molecule type" value="Genomic_DNA"/>
</dbReference>
<evidence type="ECO:0000313" key="2">
    <source>
        <dbReference type="EMBL" id="KAG7110195.1"/>
    </source>
</evidence>
<sequence>MKPFTKVSRRIRASELLSLLTQSPRQHIRSLSPVASPDDERKIMCYFYQTRWTCGYWRWGQFKQQCNKEYRTGETCGLKLVYTTVQEADRCKLCHDIDKKNRRILKMTTDIDSGGPKSGHGTPTSSEGAMPGFGGVIWTPPPESPGVASTHHTRHQPAWMTYPRGEISGSRHNHVVVHHSLSYS</sequence>
<organism evidence="2 3">
    <name type="scientific">Verticillium longisporum</name>
    <name type="common">Verticillium dahliae var. longisporum</name>
    <dbReference type="NCBI Taxonomy" id="100787"/>
    <lineage>
        <taxon>Eukaryota</taxon>
        <taxon>Fungi</taxon>
        <taxon>Dikarya</taxon>
        <taxon>Ascomycota</taxon>
        <taxon>Pezizomycotina</taxon>
        <taxon>Sordariomycetes</taxon>
        <taxon>Hypocreomycetidae</taxon>
        <taxon>Glomerellales</taxon>
        <taxon>Plectosphaerellaceae</taxon>
        <taxon>Verticillium</taxon>
    </lineage>
</organism>
<evidence type="ECO:0000256" key="1">
    <source>
        <dbReference type="SAM" id="MobiDB-lite"/>
    </source>
</evidence>
<proteinExistence type="predicted"/>
<name>A0A8I2Z3L1_VERLO</name>
<dbReference type="Proteomes" id="UP000689129">
    <property type="component" value="Unassembled WGS sequence"/>
</dbReference>
<accession>A0A8I2Z3L1</accession>
<reference evidence="2" key="1">
    <citation type="journal article" date="2021" name="Mol. Plant Pathol.">
        <title>A 20-kb lineage-specific genomic region tames virulence in pathogenic amphidiploid Verticillium longisporum.</title>
        <authorList>
            <person name="Harting R."/>
            <person name="Starke J."/>
            <person name="Kusch H."/>
            <person name="Poggeler S."/>
            <person name="Maurus I."/>
            <person name="Schluter R."/>
            <person name="Landesfeind M."/>
            <person name="Bulla I."/>
            <person name="Nowrousian M."/>
            <person name="de Jonge R."/>
            <person name="Stahlhut G."/>
            <person name="Hoff K.J."/>
            <person name="Asshauer K.P."/>
            <person name="Thurmer A."/>
            <person name="Stanke M."/>
            <person name="Daniel R."/>
            <person name="Morgenstern B."/>
            <person name="Thomma B.P.H.J."/>
            <person name="Kronstad J.W."/>
            <person name="Braus-Stromeyer S.A."/>
            <person name="Braus G.H."/>
        </authorList>
    </citation>
    <scope>NUCLEOTIDE SEQUENCE</scope>
    <source>
        <strain evidence="2">Vl32</strain>
    </source>
</reference>
<comment type="caution">
    <text evidence="2">The sequence shown here is derived from an EMBL/GenBank/DDBJ whole genome shotgun (WGS) entry which is preliminary data.</text>
</comment>
<evidence type="ECO:0000313" key="3">
    <source>
        <dbReference type="Proteomes" id="UP000689129"/>
    </source>
</evidence>
<protein>
    <submittedName>
        <fullName evidence="2">Uncharacterized protein</fullName>
    </submittedName>
</protein>
<dbReference type="AlphaFoldDB" id="A0A8I2Z3L1"/>
<gene>
    <name evidence="2" type="ORF">HYQ45_017662</name>
</gene>
<dbReference type="OrthoDB" id="5015991at2759"/>
<feature type="region of interest" description="Disordered" evidence="1">
    <location>
        <begin position="109"/>
        <end position="129"/>
    </location>
</feature>